<proteinExistence type="predicted"/>
<evidence type="ECO:0000313" key="2">
    <source>
        <dbReference type="EMBL" id="KAL3863142.1"/>
    </source>
</evidence>
<feature type="compositionally biased region" description="Low complexity" evidence="1">
    <location>
        <begin position="396"/>
        <end position="409"/>
    </location>
</feature>
<name>A0ABD3VNR0_SINWO</name>
<dbReference type="EMBL" id="JBJQND010000010">
    <property type="protein sequence ID" value="KAL3863142.1"/>
    <property type="molecule type" value="Genomic_DNA"/>
</dbReference>
<dbReference type="Proteomes" id="UP001634394">
    <property type="component" value="Unassembled WGS sequence"/>
</dbReference>
<protein>
    <submittedName>
        <fullName evidence="2">Uncharacterized protein</fullName>
    </submittedName>
</protein>
<organism evidence="2 3">
    <name type="scientific">Sinanodonta woodiana</name>
    <name type="common">Chinese pond mussel</name>
    <name type="synonym">Anodonta woodiana</name>
    <dbReference type="NCBI Taxonomy" id="1069815"/>
    <lineage>
        <taxon>Eukaryota</taxon>
        <taxon>Metazoa</taxon>
        <taxon>Spiralia</taxon>
        <taxon>Lophotrochozoa</taxon>
        <taxon>Mollusca</taxon>
        <taxon>Bivalvia</taxon>
        <taxon>Autobranchia</taxon>
        <taxon>Heteroconchia</taxon>
        <taxon>Palaeoheterodonta</taxon>
        <taxon>Unionida</taxon>
        <taxon>Unionoidea</taxon>
        <taxon>Unionidae</taxon>
        <taxon>Unioninae</taxon>
        <taxon>Sinanodonta</taxon>
    </lineage>
</organism>
<feature type="region of interest" description="Disordered" evidence="1">
    <location>
        <begin position="396"/>
        <end position="422"/>
    </location>
</feature>
<keyword evidence="3" id="KW-1185">Reference proteome</keyword>
<comment type="caution">
    <text evidence="2">The sequence shown here is derived from an EMBL/GenBank/DDBJ whole genome shotgun (WGS) entry which is preliminary data.</text>
</comment>
<dbReference type="AlphaFoldDB" id="A0ABD3VNR0"/>
<feature type="compositionally biased region" description="Polar residues" evidence="1">
    <location>
        <begin position="410"/>
        <end position="422"/>
    </location>
</feature>
<evidence type="ECO:0000313" key="3">
    <source>
        <dbReference type="Proteomes" id="UP001634394"/>
    </source>
</evidence>
<sequence length="504" mass="55426">MANAAEFGRHFSQFFNPAQSQNPDLMVQPNDAMNRIISASQQLRPRLHELKVDPKILQELKNRKGPTIVMLDRKLVAQARETDKPLPVDQLPQHIRNTTFIQEYLERLKAKASSSSNQVDAQNTIDRQQGYVDGSYMKSSSPVQKVATHDGIGSVPIKSAMPGEMQPIVNKPQHQYHSGSTKSLSNGGFVSQQHYDDLSRDKLHTDPTKLSFPSRNVNSSHALDVNGIPKAIMPLDPTQAEQMKSKPSMMVPIRVQLAGPAHIPLTVHFGAPPILYLRLHFEFPGGMKIPFQVPVNITGLAQTKNLNVGIGLDLHGPFKQHNATDPDSKNIKVTVNEINKAQPPETYNETSITESAAMTTTDKIEINGNVVAADAKTNVVTSKDIHNTTEVPTASTAYTTPTVPTTNAPEHSTTGSSPTNVGWNVRDTQLQHGRSGGIHSQNAVGRNRVHMRKIGGQNLAHRKSHIEGGRQKPENPQQQGSGFPAPKRFPVIDFDPMSVHRFQV</sequence>
<accession>A0ABD3VNR0</accession>
<feature type="region of interest" description="Disordered" evidence="1">
    <location>
        <begin position="461"/>
        <end position="490"/>
    </location>
</feature>
<reference evidence="2 3" key="1">
    <citation type="submission" date="2024-11" db="EMBL/GenBank/DDBJ databases">
        <title>Chromosome-level genome assembly of the freshwater bivalve Anodonta woodiana.</title>
        <authorList>
            <person name="Chen X."/>
        </authorList>
    </citation>
    <scope>NUCLEOTIDE SEQUENCE [LARGE SCALE GENOMIC DNA]</scope>
    <source>
        <strain evidence="2">MN2024</strain>
        <tissue evidence="2">Gills</tissue>
    </source>
</reference>
<gene>
    <name evidence="2" type="ORF">ACJMK2_004911</name>
</gene>
<evidence type="ECO:0000256" key="1">
    <source>
        <dbReference type="SAM" id="MobiDB-lite"/>
    </source>
</evidence>